<organism evidence="12 13">
    <name type="scientific">Halarcobacter ebronensis</name>
    <dbReference type="NCBI Taxonomy" id="1462615"/>
    <lineage>
        <taxon>Bacteria</taxon>
        <taxon>Pseudomonadati</taxon>
        <taxon>Campylobacterota</taxon>
        <taxon>Epsilonproteobacteria</taxon>
        <taxon>Campylobacterales</taxon>
        <taxon>Arcobacteraceae</taxon>
        <taxon>Halarcobacter</taxon>
    </lineage>
</organism>
<dbReference type="PANTHER" id="PTHR10683">
    <property type="entry name" value="TRANSALDOLASE"/>
    <property type="match status" value="1"/>
</dbReference>
<comment type="function">
    <text evidence="1 11">Transaldolase is important for the balance of metabolites in the pentose-phosphate pathway.</text>
</comment>
<evidence type="ECO:0000256" key="11">
    <source>
        <dbReference type="HAMAP-Rule" id="MF_00493"/>
    </source>
</evidence>
<evidence type="ECO:0000256" key="5">
    <source>
        <dbReference type="ARBA" id="ARBA00013151"/>
    </source>
</evidence>
<dbReference type="RefSeq" id="WP_128982109.1">
    <property type="nucleotide sequence ID" value="NZ_PDKJ01000010.1"/>
</dbReference>
<dbReference type="GO" id="GO:0005975">
    <property type="term" value="P:carbohydrate metabolic process"/>
    <property type="evidence" value="ECO:0007669"/>
    <property type="project" value="InterPro"/>
</dbReference>
<dbReference type="InterPro" id="IPR001585">
    <property type="entry name" value="TAL/FSA"/>
</dbReference>
<protein>
    <recommendedName>
        <fullName evidence="5 11">Transaldolase</fullName>
        <ecNumber evidence="5 11">2.2.1.2</ecNumber>
    </recommendedName>
</protein>
<dbReference type="GO" id="GO:0004801">
    <property type="term" value="F:transaldolase activity"/>
    <property type="evidence" value="ECO:0007669"/>
    <property type="project" value="UniProtKB-UniRule"/>
</dbReference>
<comment type="similarity">
    <text evidence="4 11">Belongs to the transaldolase family. Type 2 subfamily.</text>
</comment>
<dbReference type="NCBIfam" id="NF003026">
    <property type="entry name" value="PRK03903.1"/>
    <property type="match status" value="1"/>
</dbReference>
<dbReference type="GO" id="GO:0005737">
    <property type="term" value="C:cytoplasm"/>
    <property type="evidence" value="ECO:0007669"/>
    <property type="project" value="UniProtKB-SubCell"/>
</dbReference>
<dbReference type="Pfam" id="PF00923">
    <property type="entry name" value="TAL_FSA"/>
    <property type="match status" value="1"/>
</dbReference>
<dbReference type="EC" id="2.2.1.2" evidence="5 11"/>
<gene>
    <name evidence="11" type="primary">tal</name>
    <name evidence="12" type="ORF">CRV08_11145</name>
</gene>
<dbReference type="PIRSF" id="PIRSF036915">
    <property type="entry name" value="Trnald_Bac_Plnt"/>
    <property type="match status" value="1"/>
</dbReference>
<evidence type="ECO:0000256" key="8">
    <source>
        <dbReference type="ARBA" id="ARBA00023126"/>
    </source>
</evidence>
<evidence type="ECO:0000256" key="6">
    <source>
        <dbReference type="ARBA" id="ARBA00022490"/>
    </source>
</evidence>
<dbReference type="InterPro" id="IPR013785">
    <property type="entry name" value="Aldolase_TIM"/>
</dbReference>
<evidence type="ECO:0000313" key="13">
    <source>
        <dbReference type="Proteomes" id="UP000290172"/>
    </source>
</evidence>
<comment type="caution">
    <text evidence="12">The sequence shown here is derived from an EMBL/GenBank/DDBJ whole genome shotgun (WGS) entry which is preliminary data.</text>
</comment>
<keyword evidence="8 11" id="KW-0570">Pentose shunt</keyword>
<dbReference type="NCBIfam" id="TIGR00876">
    <property type="entry name" value="tal_mycobact"/>
    <property type="match status" value="1"/>
</dbReference>
<reference evidence="12 13" key="1">
    <citation type="submission" date="2017-10" db="EMBL/GenBank/DDBJ databases">
        <title>Genomics of the genus Arcobacter.</title>
        <authorList>
            <person name="Perez-Cataluna A."/>
            <person name="Figueras M.J."/>
        </authorList>
    </citation>
    <scope>NUCLEOTIDE SEQUENCE [LARGE SCALE GENOMIC DNA]</scope>
    <source>
        <strain evidence="12 13">CECT 8993</strain>
    </source>
</reference>
<sequence>MSLREDINFSLWCDFIERDFLENRFIDLIEKEIIYGATSNPAIFESSISNSVAYGQQLQMLQANEPKTIYEELAITDIKRAAELLSDLYSNDSDDGFISIEVDPELCDDAKGTIEEGMRLNTIIGSENVMIKVPATKAGYEAMKELTSQGINVNATLIFSPEQAIECAKALDEGIKASNKDTKAVISVFVSRLDRMCDSELFAKGLKKGRLGIMNATKCYHEVEKFGNSNIRTLFASTGVKGNDFNGSYYVDNLIYPNSVNTAPLATIDDWLENGSKEPSEIPTLEDCNKYFRKLKDNKIDIEAVYNKLLEDGLKTFKDSFSDLLRKLQKD</sequence>
<comment type="subcellular location">
    <subcellularLocation>
        <location evidence="2 11">Cytoplasm</location>
    </subcellularLocation>
</comment>
<dbReference type="Gene3D" id="3.20.20.70">
    <property type="entry name" value="Aldolase class I"/>
    <property type="match status" value="1"/>
</dbReference>
<name>A0A4Q0YDK2_9BACT</name>
<evidence type="ECO:0000256" key="3">
    <source>
        <dbReference type="ARBA" id="ARBA00004857"/>
    </source>
</evidence>
<dbReference type="UniPathway" id="UPA00115">
    <property type="reaction ID" value="UER00414"/>
</dbReference>
<dbReference type="PANTHER" id="PTHR10683:SF31">
    <property type="entry name" value="TRANSALDOLASE"/>
    <property type="match status" value="1"/>
</dbReference>
<dbReference type="HAMAP" id="MF_00493">
    <property type="entry name" value="Transaldolase_2"/>
    <property type="match status" value="1"/>
</dbReference>
<dbReference type="InterPro" id="IPR018225">
    <property type="entry name" value="Transaldolase_AS"/>
</dbReference>
<comment type="catalytic activity">
    <reaction evidence="10 11">
        <text>D-sedoheptulose 7-phosphate + D-glyceraldehyde 3-phosphate = D-erythrose 4-phosphate + beta-D-fructose 6-phosphate</text>
        <dbReference type="Rhea" id="RHEA:17053"/>
        <dbReference type="ChEBI" id="CHEBI:16897"/>
        <dbReference type="ChEBI" id="CHEBI:57483"/>
        <dbReference type="ChEBI" id="CHEBI:57634"/>
        <dbReference type="ChEBI" id="CHEBI:59776"/>
        <dbReference type="EC" id="2.2.1.2"/>
    </reaction>
</comment>
<comment type="pathway">
    <text evidence="3 11">Carbohydrate degradation; pentose phosphate pathway; D-glyceraldehyde 3-phosphate and beta-D-fructose 6-phosphate from D-ribose 5-phosphate and D-xylulose 5-phosphate (non-oxidative stage): step 2/3.</text>
</comment>
<dbReference type="AlphaFoldDB" id="A0A4Q0YDK2"/>
<dbReference type="Proteomes" id="UP000290172">
    <property type="component" value="Unassembled WGS sequence"/>
</dbReference>
<evidence type="ECO:0000256" key="10">
    <source>
        <dbReference type="ARBA" id="ARBA00048810"/>
    </source>
</evidence>
<dbReference type="EMBL" id="PDKJ01000010">
    <property type="protein sequence ID" value="RXJ67139.1"/>
    <property type="molecule type" value="Genomic_DNA"/>
</dbReference>
<dbReference type="PROSITE" id="PS01054">
    <property type="entry name" value="TRANSALDOLASE_1"/>
    <property type="match status" value="1"/>
</dbReference>
<keyword evidence="7 11" id="KW-0808">Transferase</keyword>
<evidence type="ECO:0000256" key="4">
    <source>
        <dbReference type="ARBA" id="ARBA00008426"/>
    </source>
</evidence>
<keyword evidence="6 11" id="KW-0963">Cytoplasm</keyword>
<keyword evidence="9 11" id="KW-0704">Schiff base</keyword>
<evidence type="ECO:0000256" key="2">
    <source>
        <dbReference type="ARBA" id="ARBA00004496"/>
    </source>
</evidence>
<dbReference type="GO" id="GO:0006098">
    <property type="term" value="P:pentose-phosphate shunt"/>
    <property type="evidence" value="ECO:0007669"/>
    <property type="project" value="UniProtKB-UniRule"/>
</dbReference>
<dbReference type="InterPro" id="IPR004732">
    <property type="entry name" value="Transaldolase_2"/>
</dbReference>
<dbReference type="SUPFAM" id="SSF51569">
    <property type="entry name" value="Aldolase"/>
    <property type="match status" value="1"/>
</dbReference>
<evidence type="ECO:0000256" key="7">
    <source>
        <dbReference type="ARBA" id="ARBA00022679"/>
    </source>
</evidence>
<feature type="active site" description="Schiff-base intermediate with substrate" evidence="11">
    <location>
        <position position="132"/>
    </location>
</feature>
<evidence type="ECO:0000313" key="12">
    <source>
        <dbReference type="EMBL" id="RXJ67139.1"/>
    </source>
</evidence>
<accession>A0A4Q0YDK2</accession>
<evidence type="ECO:0000256" key="1">
    <source>
        <dbReference type="ARBA" id="ARBA00003518"/>
    </source>
</evidence>
<evidence type="ECO:0000256" key="9">
    <source>
        <dbReference type="ARBA" id="ARBA00023270"/>
    </source>
</evidence>
<proteinExistence type="inferred from homology"/>